<organism evidence="1 2">
    <name type="scientific">Rosa chinensis</name>
    <name type="common">China rose</name>
    <dbReference type="NCBI Taxonomy" id="74649"/>
    <lineage>
        <taxon>Eukaryota</taxon>
        <taxon>Viridiplantae</taxon>
        <taxon>Streptophyta</taxon>
        <taxon>Embryophyta</taxon>
        <taxon>Tracheophyta</taxon>
        <taxon>Spermatophyta</taxon>
        <taxon>Magnoliopsida</taxon>
        <taxon>eudicotyledons</taxon>
        <taxon>Gunneridae</taxon>
        <taxon>Pentapetalae</taxon>
        <taxon>rosids</taxon>
        <taxon>fabids</taxon>
        <taxon>Rosales</taxon>
        <taxon>Rosaceae</taxon>
        <taxon>Rosoideae</taxon>
        <taxon>Rosoideae incertae sedis</taxon>
        <taxon>Rosa</taxon>
    </lineage>
</organism>
<name>A0A2P6PGE1_ROSCH</name>
<reference evidence="1 2" key="1">
    <citation type="journal article" date="2018" name="Nat. Genet.">
        <title>The Rosa genome provides new insights in the design of modern roses.</title>
        <authorList>
            <person name="Bendahmane M."/>
        </authorList>
    </citation>
    <scope>NUCLEOTIDE SEQUENCE [LARGE SCALE GENOMIC DNA]</scope>
    <source>
        <strain evidence="2">cv. Old Blush</strain>
    </source>
</reference>
<dbReference type="EMBL" id="PDCK01000045">
    <property type="protein sequence ID" value="PRQ21002.1"/>
    <property type="molecule type" value="Genomic_DNA"/>
</dbReference>
<comment type="caution">
    <text evidence="1">The sequence shown here is derived from an EMBL/GenBank/DDBJ whole genome shotgun (WGS) entry which is preliminary data.</text>
</comment>
<gene>
    <name evidence="1" type="ORF">RchiOBHm_Chr7g0234361</name>
</gene>
<protein>
    <submittedName>
        <fullName evidence="1">Uncharacterized protein</fullName>
    </submittedName>
</protein>
<evidence type="ECO:0000313" key="2">
    <source>
        <dbReference type="Proteomes" id="UP000238479"/>
    </source>
</evidence>
<proteinExistence type="predicted"/>
<keyword evidence="2" id="KW-1185">Reference proteome</keyword>
<accession>A0A2P6PGE1</accession>
<dbReference type="Gramene" id="PRQ21002">
    <property type="protein sequence ID" value="PRQ21002"/>
    <property type="gene ID" value="RchiOBHm_Chr7g0234361"/>
</dbReference>
<dbReference type="Proteomes" id="UP000238479">
    <property type="component" value="Chromosome 7"/>
</dbReference>
<sequence length="50" mass="5464">MTSIWTTTCIMVRDRITMSPIESTAEEVVIFLAPRAIGIPIASVSVKLIT</sequence>
<evidence type="ECO:0000313" key="1">
    <source>
        <dbReference type="EMBL" id="PRQ21002.1"/>
    </source>
</evidence>
<dbReference type="AlphaFoldDB" id="A0A2P6PGE1"/>